<dbReference type="EMBL" id="BGZK01001401">
    <property type="protein sequence ID" value="GBP79108.1"/>
    <property type="molecule type" value="Genomic_DNA"/>
</dbReference>
<gene>
    <name evidence="1" type="ORF">EVAR_54468_1</name>
</gene>
<evidence type="ECO:0000313" key="2">
    <source>
        <dbReference type="Proteomes" id="UP000299102"/>
    </source>
</evidence>
<protein>
    <submittedName>
        <fullName evidence="1">Uncharacterized protein</fullName>
    </submittedName>
</protein>
<dbReference type="Proteomes" id="UP000299102">
    <property type="component" value="Unassembled WGS sequence"/>
</dbReference>
<proteinExistence type="predicted"/>
<comment type="caution">
    <text evidence="1">The sequence shown here is derived from an EMBL/GenBank/DDBJ whole genome shotgun (WGS) entry which is preliminary data.</text>
</comment>
<name>A0A4C1YSJ1_EUMVA</name>
<accession>A0A4C1YSJ1</accession>
<reference evidence="1 2" key="1">
    <citation type="journal article" date="2019" name="Commun. Biol.">
        <title>The bagworm genome reveals a unique fibroin gene that provides high tensile strength.</title>
        <authorList>
            <person name="Kono N."/>
            <person name="Nakamura H."/>
            <person name="Ohtoshi R."/>
            <person name="Tomita M."/>
            <person name="Numata K."/>
            <person name="Arakawa K."/>
        </authorList>
    </citation>
    <scope>NUCLEOTIDE SEQUENCE [LARGE SCALE GENOMIC DNA]</scope>
</reference>
<dbReference type="AlphaFoldDB" id="A0A4C1YSJ1"/>
<sequence length="85" mass="9214">MSGSQQADCRLHGKSSWIVIKIPDMLLIPVPAQCSNQILVKFSILDLVPALDSAPRLAFNLAIDHLGEDRASGGVKINIDYITRG</sequence>
<evidence type="ECO:0000313" key="1">
    <source>
        <dbReference type="EMBL" id="GBP79108.1"/>
    </source>
</evidence>
<keyword evidence="2" id="KW-1185">Reference proteome</keyword>
<organism evidence="1 2">
    <name type="scientific">Eumeta variegata</name>
    <name type="common">Bagworm moth</name>
    <name type="synonym">Eumeta japonica</name>
    <dbReference type="NCBI Taxonomy" id="151549"/>
    <lineage>
        <taxon>Eukaryota</taxon>
        <taxon>Metazoa</taxon>
        <taxon>Ecdysozoa</taxon>
        <taxon>Arthropoda</taxon>
        <taxon>Hexapoda</taxon>
        <taxon>Insecta</taxon>
        <taxon>Pterygota</taxon>
        <taxon>Neoptera</taxon>
        <taxon>Endopterygota</taxon>
        <taxon>Lepidoptera</taxon>
        <taxon>Glossata</taxon>
        <taxon>Ditrysia</taxon>
        <taxon>Tineoidea</taxon>
        <taxon>Psychidae</taxon>
        <taxon>Oiketicinae</taxon>
        <taxon>Eumeta</taxon>
    </lineage>
</organism>